<gene>
    <name evidence="4" type="ORF">MNBD_GAMMA16-794</name>
</gene>
<dbReference type="InterPro" id="IPR037522">
    <property type="entry name" value="HD_GYP_dom"/>
</dbReference>
<dbReference type="Gene3D" id="3.40.50.2300">
    <property type="match status" value="1"/>
</dbReference>
<dbReference type="Gene3D" id="1.10.3210.10">
    <property type="entry name" value="Hypothetical protein af1432"/>
    <property type="match status" value="1"/>
</dbReference>
<dbReference type="Pfam" id="PF13487">
    <property type="entry name" value="HD_5"/>
    <property type="match status" value="1"/>
</dbReference>
<evidence type="ECO:0000256" key="1">
    <source>
        <dbReference type="SAM" id="Coils"/>
    </source>
</evidence>
<feature type="domain" description="Response regulatory" evidence="2">
    <location>
        <begin position="6"/>
        <end position="122"/>
    </location>
</feature>
<proteinExistence type="predicted"/>
<dbReference type="EMBL" id="UOFO01000122">
    <property type="protein sequence ID" value="VAW87393.1"/>
    <property type="molecule type" value="Genomic_DNA"/>
</dbReference>
<keyword evidence="1" id="KW-0175">Coiled coil</keyword>
<dbReference type="AlphaFoldDB" id="A0A3B0ZGP1"/>
<reference evidence="4" key="1">
    <citation type="submission" date="2018-06" db="EMBL/GenBank/DDBJ databases">
        <authorList>
            <person name="Zhirakovskaya E."/>
        </authorList>
    </citation>
    <scope>NUCLEOTIDE SEQUENCE</scope>
</reference>
<dbReference type="InterPro" id="IPR003607">
    <property type="entry name" value="HD/PDEase_dom"/>
</dbReference>
<dbReference type="PANTHER" id="PTHR45228">
    <property type="entry name" value="CYCLIC DI-GMP PHOSPHODIESTERASE TM_0186-RELATED"/>
    <property type="match status" value="1"/>
</dbReference>
<dbReference type="CDD" id="cd00077">
    <property type="entry name" value="HDc"/>
    <property type="match status" value="1"/>
</dbReference>
<dbReference type="Pfam" id="PF00072">
    <property type="entry name" value="Response_reg"/>
    <property type="match status" value="1"/>
</dbReference>
<feature type="coiled-coil region" evidence="1">
    <location>
        <begin position="121"/>
        <end position="155"/>
    </location>
</feature>
<dbReference type="SMART" id="SM00448">
    <property type="entry name" value="REC"/>
    <property type="match status" value="1"/>
</dbReference>
<feature type="domain" description="HD-GYP" evidence="3">
    <location>
        <begin position="149"/>
        <end position="359"/>
    </location>
</feature>
<protein>
    <submittedName>
        <fullName evidence="4">Response regulator</fullName>
    </submittedName>
</protein>
<dbReference type="SUPFAM" id="SSF109604">
    <property type="entry name" value="HD-domain/PDEase-like"/>
    <property type="match status" value="1"/>
</dbReference>
<organism evidence="4">
    <name type="scientific">hydrothermal vent metagenome</name>
    <dbReference type="NCBI Taxonomy" id="652676"/>
    <lineage>
        <taxon>unclassified sequences</taxon>
        <taxon>metagenomes</taxon>
        <taxon>ecological metagenomes</taxon>
    </lineage>
</organism>
<accession>A0A3B0ZGP1</accession>
<dbReference type="SMART" id="SM00471">
    <property type="entry name" value="HDc"/>
    <property type="match status" value="1"/>
</dbReference>
<sequence>MHAPKKVLIVDDERFHLNVIVDLLSHDYKIVVAKNGEKALEIASSDSPPHLILLDVIMPEMDGYEVCKRLKANKRTCDIPVIFLTVKSDVENETYGFGLGAVDYITKPFSPPIVKARVNTHLTLTRALKKLEDDNAELENRIKERTLEISRTQDVAILCMASLAETRDNETGNHIRRTQYYLKALAEHLSDHPRFTQELTTETIKLLYKSAPLHDIGKVGVPDRILMKPRQLDDDEWEEMKKHAFYGYEAILKAEHHLGSSSFLHFAREIAYTHHEKWDGSGYPRGLKGNDIPVSGRLMAVSDVYDALISKRVYKDAFTHEKAAEYIREEKGSHFDPDIVDAFFILENEFKAIAARFADDG</sequence>
<dbReference type="SUPFAM" id="SSF52172">
    <property type="entry name" value="CheY-like"/>
    <property type="match status" value="1"/>
</dbReference>
<dbReference type="PROSITE" id="PS51832">
    <property type="entry name" value="HD_GYP"/>
    <property type="match status" value="1"/>
</dbReference>
<dbReference type="InterPro" id="IPR001789">
    <property type="entry name" value="Sig_transdc_resp-reg_receiver"/>
</dbReference>
<dbReference type="PANTHER" id="PTHR45228:SF5">
    <property type="entry name" value="CYCLIC DI-GMP PHOSPHODIESTERASE VC_1348-RELATED"/>
    <property type="match status" value="1"/>
</dbReference>
<evidence type="ECO:0000259" key="2">
    <source>
        <dbReference type="PROSITE" id="PS50110"/>
    </source>
</evidence>
<dbReference type="InterPro" id="IPR052020">
    <property type="entry name" value="Cyclic_di-GMP/3'3'-cGAMP_PDE"/>
</dbReference>
<evidence type="ECO:0000259" key="3">
    <source>
        <dbReference type="PROSITE" id="PS51832"/>
    </source>
</evidence>
<dbReference type="GO" id="GO:0000160">
    <property type="term" value="P:phosphorelay signal transduction system"/>
    <property type="evidence" value="ECO:0007669"/>
    <property type="project" value="InterPro"/>
</dbReference>
<evidence type="ECO:0000313" key="4">
    <source>
        <dbReference type="EMBL" id="VAW87393.1"/>
    </source>
</evidence>
<dbReference type="InterPro" id="IPR011006">
    <property type="entry name" value="CheY-like_superfamily"/>
</dbReference>
<name>A0A3B0ZGP1_9ZZZZ</name>
<dbReference type="PROSITE" id="PS50110">
    <property type="entry name" value="RESPONSE_REGULATORY"/>
    <property type="match status" value="1"/>
</dbReference>